<dbReference type="RefSeq" id="WP_013189401.1">
    <property type="nucleotide sequence ID" value="NZ_CP068112.1"/>
</dbReference>
<dbReference type="Proteomes" id="UP000250245">
    <property type="component" value="Unassembled WGS sequence"/>
</dbReference>
<feature type="domain" description="DNA methylase N-4/N-6" evidence="5">
    <location>
        <begin position="70"/>
        <end position="296"/>
    </location>
</feature>
<keyword evidence="3 6" id="KW-0808">Transferase</keyword>
<organism evidence="6 7">
    <name type="scientific">Mobiluncus curtisii</name>
    <dbReference type="NCBI Taxonomy" id="2051"/>
    <lineage>
        <taxon>Bacteria</taxon>
        <taxon>Bacillati</taxon>
        <taxon>Actinomycetota</taxon>
        <taxon>Actinomycetes</taxon>
        <taxon>Actinomycetales</taxon>
        <taxon>Actinomycetaceae</taxon>
        <taxon>Mobiluncus</taxon>
    </lineage>
</organism>
<evidence type="ECO:0000256" key="2">
    <source>
        <dbReference type="ARBA" id="ARBA00022603"/>
    </source>
</evidence>
<gene>
    <name evidence="6" type="primary">yhdJ_2</name>
    <name evidence="6" type="ORF">NCTC11820_01139</name>
</gene>
<dbReference type="AlphaFoldDB" id="A0A2X2YWC2"/>
<protein>
    <recommendedName>
        <fullName evidence="4">Methyltransferase</fullName>
        <ecNumber evidence="4">2.1.1.-</ecNumber>
    </recommendedName>
</protein>
<dbReference type="GO" id="GO:0032259">
    <property type="term" value="P:methylation"/>
    <property type="evidence" value="ECO:0007669"/>
    <property type="project" value="UniProtKB-KW"/>
</dbReference>
<dbReference type="Pfam" id="PF01555">
    <property type="entry name" value="N6_N4_Mtase"/>
    <property type="match status" value="1"/>
</dbReference>
<dbReference type="GeneID" id="55565566"/>
<dbReference type="InterPro" id="IPR001091">
    <property type="entry name" value="RM_Methyltransferase"/>
</dbReference>
<accession>A0A2X2YWC2</accession>
<dbReference type="InterPro" id="IPR002941">
    <property type="entry name" value="DNA_methylase_N4/N6"/>
</dbReference>
<dbReference type="EC" id="2.1.1.-" evidence="4"/>
<dbReference type="PROSITE" id="PS00092">
    <property type="entry name" value="N6_MTASE"/>
    <property type="match status" value="1"/>
</dbReference>
<evidence type="ECO:0000256" key="4">
    <source>
        <dbReference type="RuleBase" id="RU362026"/>
    </source>
</evidence>
<dbReference type="PRINTS" id="PR00508">
    <property type="entry name" value="S21N4MTFRASE"/>
</dbReference>
<dbReference type="SUPFAM" id="SSF53335">
    <property type="entry name" value="S-adenosyl-L-methionine-dependent methyltransferases"/>
    <property type="match status" value="1"/>
</dbReference>
<dbReference type="InterPro" id="IPR002052">
    <property type="entry name" value="DNA_methylase_N6_adenine_CS"/>
</dbReference>
<comment type="similarity">
    <text evidence="1 4">Belongs to the N(4)/N(6)-methyltransferase family.</text>
</comment>
<reference evidence="6 7" key="1">
    <citation type="submission" date="2018-06" db="EMBL/GenBank/DDBJ databases">
        <authorList>
            <consortium name="Pathogen Informatics"/>
            <person name="Doyle S."/>
        </authorList>
    </citation>
    <scope>NUCLEOTIDE SEQUENCE [LARGE SCALE GENOMIC DNA]</scope>
    <source>
        <strain evidence="6 7">NCTC11820</strain>
    </source>
</reference>
<evidence type="ECO:0000256" key="3">
    <source>
        <dbReference type="ARBA" id="ARBA00022679"/>
    </source>
</evidence>
<dbReference type="InterPro" id="IPR029063">
    <property type="entry name" value="SAM-dependent_MTases_sf"/>
</dbReference>
<evidence type="ECO:0000259" key="5">
    <source>
        <dbReference type="Pfam" id="PF01555"/>
    </source>
</evidence>
<proteinExistence type="inferred from homology"/>
<keyword evidence="2 6" id="KW-0489">Methyltransferase</keyword>
<sequence length="432" mass="48374">MVQEKSPELALKWRGKHDVELVTPRPYVPAERYPEMLGIETAVSGSENRIYVGENLQVMSGLLPQYEGSVDCIYIDPPFNSGTDYVQRIQTHHRGDSKRTITVKQYGDRWQTADYLQNLYERLTVLRRFLSPTGTIFLHCDWHSSATLRLIMDEVFGGRNLINEIVWAYASGGGSRRAFGHKHDTILFYARNRRRYYFDPDAVRVAYNAAIAPKRRELFNPQGMVAPDVWQISRPPNHSDTWVGYPTQKPLEVMQRAIAAACPPGGLVMDCFAGSGSTLVAAAQLGRRFLGIERNSLGVHLARRRLVQTGVGFEVWRETASWNAHRILENLELLGREVATSVAKLDATTVTEPPAKVETTGNSDQLDWIELVDWAAIDPNFAGFSDGVFVPRAVMAPSRDAVIDFADCGENARGVALVADVTGQDYFVRLET</sequence>
<name>A0A2X2YWC2_9ACTO</name>
<dbReference type="EMBL" id="UASJ01000001">
    <property type="protein sequence ID" value="SQB64785.1"/>
    <property type="molecule type" value="Genomic_DNA"/>
</dbReference>
<dbReference type="REBASE" id="402932">
    <property type="entry name" value="M.Mcu11820ORF1139P"/>
</dbReference>
<dbReference type="GO" id="GO:0003677">
    <property type="term" value="F:DNA binding"/>
    <property type="evidence" value="ECO:0007669"/>
    <property type="project" value="InterPro"/>
</dbReference>
<evidence type="ECO:0000256" key="1">
    <source>
        <dbReference type="ARBA" id="ARBA00006594"/>
    </source>
</evidence>
<evidence type="ECO:0000313" key="7">
    <source>
        <dbReference type="Proteomes" id="UP000250245"/>
    </source>
</evidence>
<dbReference type="Gene3D" id="3.40.50.150">
    <property type="entry name" value="Vaccinia Virus protein VP39"/>
    <property type="match status" value="1"/>
</dbReference>
<evidence type="ECO:0000313" key="6">
    <source>
        <dbReference type="EMBL" id="SQB64785.1"/>
    </source>
</evidence>
<dbReference type="GO" id="GO:0008170">
    <property type="term" value="F:N-methyltransferase activity"/>
    <property type="evidence" value="ECO:0007669"/>
    <property type="project" value="InterPro"/>
</dbReference>